<feature type="transmembrane region" description="Helical" evidence="1">
    <location>
        <begin position="128"/>
        <end position="149"/>
    </location>
</feature>
<accession>A0ABY6IDT9</accession>
<gene>
    <name evidence="2" type="ORF">OGH68_24700</name>
</gene>
<feature type="transmembrane region" description="Helical" evidence="1">
    <location>
        <begin position="185"/>
        <end position="206"/>
    </location>
</feature>
<dbReference type="Proteomes" id="UP001163878">
    <property type="component" value="Chromosome"/>
</dbReference>
<dbReference type="EMBL" id="CP107567">
    <property type="protein sequence ID" value="UYQ64350.1"/>
    <property type="molecule type" value="Genomic_DNA"/>
</dbReference>
<feature type="transmembrane region" description="Helical" evidence="1">
    <location>
        <begin position="56"/>
        <end position="75"/>
    </location>
</feature>
<keyword evidence="1" id="KW-1133">Transmembrane helix</keyword>
<organism evidence="2 3">
    <name type="scientific">Streptomyces peucetius</name>
    <dbReference type="NCBI Taxonomy" id="1950"/>
    <lineage>
        <taxon>Bacteria</taxon>
        <taxon>Bacillati</taxon>
        <taxon>Actinomycetota</taxon>
        <taxon>Actinomycetes</taxon>
        <taxon>Kitasatosporales</taxon>
        <taxon>Streptomycetaceae</taxon>
        <taxon>Streptomyces</taxon>
    </lineage>
</organism>
<name>A0ABY6IDT9_STRPE</name>
<keyword evidence="1" id="KW-0472">Membrane</keyword>
<proteinExistence type="predicted"/>
<dbReference type="RefSeq" id="WP_264247148.1">
    <property type="nucleotide sequence ID" value="NZ_CP107567.1"/>
</dbReference>
<feature type="transmembrane region" description="Helical" evidence="1">
    <location>
        <begin position="95"/>
        <end position="116"/>
    </location>
</feature>
<keyword evidence="1" id="KW-0812">Transmembrane</keyword>
<keyword evidence="3" id="KW-1185">Reference proteome</keyword>
<evidence type="ECO:0008006" key="4">
    <source>
        <dbReference type="Google" id="ProtNLM"/>
    </source>
</evidence>
<evidence type="ECO:0000313" key="2">
    <source>
        <dbReference type="EMBL" id="UYQ64350.1"/>
    </source>
</evidence>
<feature type="transmembrane region" description="Helical" evidence="1">
    <location>
        <begin position="25"/>
        <end position="44"/>
    </location>
</feature>
<evidence type="ECO:0000313" key="3">
    <source>
        <dbReference type="Proteomes" id="UP001163878"/>
    </source>
</evidence>
<sequence>MTARTTPVAPLPRPTGTLLPARAHGVPLTLVSLTGVALLAAWAAYGLDVYLDPRRLVPVVALAPLMAAAVIGTGLHSSMEELERTAVRPWRPRRLAQSAGPTAVAAALLALAVVAHDSRFGAAAMVRNTLGAVGITTAAATVTGARLSWLPAFAYLSAVYLGAPRTHSGAAQVWAWPMQPGDRPWAWAAAVALFALGVALHARLGCGRGPV</sequence>
<protein>
    <recommendedName>
        <fullName evidence="4">ABC transporter permease</fullName>
    </recommendedName>
</protein>
<reference evidence="2" key="1">
    <citation type="submission" date="2022-10" db="EMBL/GenBank/DDBJ databases">
        <title>Cytochrome P450 Catalyzes Benzene Ring Formation in the Biosynthesis of Trialkyl-Substituted Aromatic Polyketides.</title>
        <authorList>
            <person name="Zhao E."/>
            <person name="Ge H."/>
        </authorList>
    </citation>
    <scope>NUCLEOTIDE SEQUENCE</scope>
    <source>
        <strain evidence="2">NA0869</strain>
    </source>
</reference>
<evidence type="ECO:0000256" key="1">
    <source>
        <dbReference type="SAM" id="Phobius"/>
    </source>
</evidence>